<dbReference type="GO" id="GO:0018449">
    <property type="term" value="F:1-phenylethanol dehydrogenase activity"/>
    <property type="evidence" value="ECO:0007669"/>
    <property type="project" value="UniProtKB-EC"/>
</dbReference>
<dbReference type="FunFam" id="3.40.50.720:FF:000084">
    <property type="entry name" value="Short-chain dehydrogenase reductase"/>
    <property type="match status" value="1"/>
</dbReference>
<dbReference type="PROSITE" id="PS00061">
    <property type="entry name" value="ADH_SHORT"/>
    <property type="match status" value="1"/>
</dbReference>
<keyword evidence="2" id="KW-0560">Oxidoreductase</keyword>
<dbReference type="GO" id="GO:0016616">
    <property type="term" value="F:oxidoreductase activity, acting on the CH-OH group of donors, NAD or NADP as acceptor"/>
    <property type="evidence" value="ECO:0007669"/>
    <property type="project" value="TreeGrafter"/>
</dbReference>
<dbReference type="InterPro" id="IPR036291">
    <property type="entry name" value="NAD(P)-bd_dom_sf"/>
</dbReference>
<comment type="similarity">
    <text evidence="1">Belongs to the short-chain dehydrogenases/reductases (SDR) family.</text>
</comment>
<protein>
    <submittedName>
        <fullName evidence="2">(S)-1-Phenylethanol dehydrogenase</fullName>
        <ecNumber evidence="2">1.1.1.311</ecNumber>
    </submittedName>
</protein>
<dbReference type="NCBIfam" id="NF005559">
    <property type="entry name" value="PRK07231.1"/>
    <property type="match status" value="1"/>
</dbReference>
<reference evidence="2" key="1">
    <citation type="submission" date="2018-07" db="EMBL/GenBank/DDBJ databases">
        <authorList>
            <consortium name="Genoscope - CEA"/>
            <person name="William W."/>
        </authorList>
    </citation>
    <scope>NUCLEOTIDE SEQUENCE</scope>
    <source>
        <strain evidence="2">IK1</strain>
    </source>
</reference>
<gene>
    <name evidence="2" type="primary">ped</name>
    <name evidence="2" type="ORF">TRIP_B40422</name>
</gene>
<dbReference type="EC" id="1.1.1.311" evidence="2"/>
<dbReference type="SUPFAM" id="SSF51735">
    <property type="entry name" value="NAD(P)-binding Rossmann-fold domains"/>
    <property type="match status" value="1"/>
</dbReference>
<proteinExistence type="inferred from homology"/>
<dbReference type="AlphaFoldDB" id="A0A653AF25"/>
<accession>A0A653AF25</accession>
<dbReference type="PANTHER" id="PTHR42760">
    <property type="entry name" value="SHORT-CHAIN DEHYDROGENASES/REDUCTASES FAMILY MEMBER"/>
    <property type="match status" value="1"/>
</dbReference>
<evidence type="ECO:0000313" key="2">
    <source>
        <dbReference type="EMBL" id="VBB46628.1"/>
    </source>
</evidence>
<dbReference type="Pfam" id="PF13561">
    <property type="entry name" value="adh_short_C2"/>
    <property type="match status" value="1"/>
</dbReference>
<name>A0A653AF25_UNCDX</name>
<evidence type="ECO:0000256" key="1">
    <source>
        <dbReference type="ARBA" id="ARBA00006484"/>
    </source>
</evidence>
<dbReference type="PRINTS" id="PR00080">
    <property type="entry name" value="SDRFAMILY"/>
</dbReference>
<sequence>MRLKDRVAVVTGGARGLGRAFALRLAREGARVMVMNIVFGDKDLQDMKETVRLIEEQGGAAQFFAGDVTSEADTKAMAEATVAAFGRIDILINNAAIYDGLLRKPFDEIDLGEWDRVMGVNVKGAFLAVRAVFPVMKVQGYGKIVNLCSETAFTGSHGFVHYVSSKGGILALTRALAVELGPHNICINAVAPGFTDTEASRSLADVTRYDTSKTPLKRLGTPEDITGAALFLASAESDFITGQTVVVDGGRYMH</sequence>
<dbReference type="PRINTS" id="PR00081">
    <property type="entry name" value="GDHRDH"/>
</dbReference>
<dbReference type="InterPro" id="IPR020904">
    <property type="entry name" value="Sc_DH/Rdtase_CS"/>
</dbReference>
<dbReference type="Gene3D" id="3.40.50.720">
    <property type="entry name" value="NAD(P)-binding Rossmann-like Domain"/>
    <property type="match status" value="1"/>
</dbReference>
<dbReference type="CDD" id="cd05233">
    <property type="entry name" value="SDR_c"/>
    <property type="match status" value="1"/>
</dbReference>
<organism evidence="2">
    <name type="scientific">Uncultured Desulfatiglans sp</name>
    <dbReference type="NCBI Taxonomy" id="1748965"/>
    <lineage>
        <taxon>Bacteria</taxon>
        <taxon>Pseudomonadati</taxon>
        <taxon>Thermodesulfobacteriota</taxon>
        <taxon>Desulfobacteria</taxon>
        <taxon>Desulfatiglandales</taxon>
        <taxon>Desulfatiglandaceae</taxon>
        <taxon>Desulfatiglans</taxon>
        <taxon>environmental samples</taxon>
    </lineage>
</organism>
<dbReference type="EMBL" id="UPXX01000031">
    <property type="protein sequence ID" value="VBB46628.1"/>
    <property type="molecule type" value="Genomic_DNA"/>
</dbReference>
<dbReference type="InterPro" id="IPR002347">
    <property type="entry name" value="SDR_fam"/>
</dbReference>